<keyword evidence="2" id="KW-1185">Reference proteome</keyword>
<protein>
    <submittedName>
        <fullName evidence="1">Uncharacterized protein</fullName>
    </submittedName>
</protein>
<dbReference type="Proteomes" id="UP001057402">
    <property type="component" value="Chromosome 11"/>
</dbReference>
<comment type="caution">
    <text evidence="1">The sequence shown here is derived from an EMBL/GenBank/DDBJ whole genome shotgun (WGS) entry which is preliminary data.</text>
</comment>
<accession>A0ACB9LL60</accession>
<name>A0ACB9LL60_9MYRT</name>
<proteinExistence type="predicted"/>
<gene>
    <name evidence="1" type="ORF">MLD38_037071</name>
</gene>
<organism evidence="1 2">
    <name type="scientific">Melastoma candidum</name>
    <dbReference type="NCBI Taxonomy" id="119954"/>
    <lineage>
        <taxon>Eukaryota</taxon>
        <taxon>Viridiplantae</taxon>
        <taxon>Streptophyta</taxon>
        <taxon>Embryophyta</taxon>
        <taxon>Tracheophyta</taxon>
        <taxon>Spermatophyta</taxon>
        <taxon>Magnoliopsida</taxon>
        <taxon>eudicotyledons</taxon>
        <taxon>Gunneridae</taxon>
        <taxon>Pentapetalae</taxon>
        <taxon>rosids</taxon>
        <taxon>malvids</taxon>
        <taxon>Myrtales</taxon>
        <taxon>Melastomataceae</taxon>
        <taxon>Melastomatoideae</taxon>
        <taxon>Melastomateae</taxon>
        <taxon>Melastoma</taxon>
    </lineage>
</organism>
<reference evidence="2" key="1">
    <citation type="journal article" date="2023" name="Front. Plant Sci.">
        <title>Chromosomal-level genome assembly of Melastoma candidum provides insights into trichome evolution.</title>
        <authorList>
            <person name="Zhong Y."/>
            <person name="Wu W."/>
            <person name="Sun C."/>
            <person name="Zou P."/>
            <person name="Liu Y."/>
            <person name="Dai S."/>
            <person name="Zhou R."/>
        </authorList>
    </citation>
    <scope>NUCLEOTIDE SEQUENCE [LARGE SCALE GENOMIC DNA]</scope>
</reference>
<dbReference type="EMBL" id="CM042890">
    <property type="protein sequence ID" value="KAI4312235.1"/>
    <property type="molecule type" value="Genomic_DNA"/>
</dbReference>
<evidence type="ECO:0000313" key="2">
    <source>
        <dbReference type="Proteomes" id="UP001057402"/>
    </source>
</evidence>
<sequence>MSPAAADRGLLPSSRGLPGNGGSPLSPGERLSAVAGSRGCRGAGMGSHLGAEITGAGSLQSRVAGWLIPPEAEVEMRRRRERRGGCHQKAWGCRGESPCWVRRRKREAELGAGARWFCRGRCGLRGRQELSLILGRQEVEGGKPPRQESGPSGEGLAGIADPEGRRGAEEGGTRSGGCRLAGVC</sequence>
<evidence type="ECO:0000313" key="1">
    <source>
        <dbReference type="EMBL" id="KAI4312235.1"/>
    </source>
</evidence>